<accession>A0A7R9YLN4</accession>
<dbReference type="PROSITE" id="PS50866">
    <property type="entry name" value="GOLD"/>
    <property type="match status" value="1"/>
</dbReference>
<gene>
    <name evidence="13" type="ORF">KFE25_013273</name>
    <name evidence="12" type="ORF">PLUT1463_LOCUS8886</name>
</gene>
<keyword evidence="3 8" id="KW-0812">Transmembrane</keyword>
<keyword evidence="5 9" id="KW-1133">Transmembrane helix</keyword>
<evidence type="ECO:0000313" key="13">
    <source>
        <dbReference type="EMBL" id="KAG8468190.1"/>
    </source>
</evidence>
<dbReference type="GO" id="GO:0012505">
    <property type="term" value="C:endomembrane system"/>
    <property type="evidence" value="ECO:0007669"/>
    <property type="project" value="UniProtKB-SubCell"/>
</dbReference>
<dbReference type="SUPFAM" id="SSF101576">
    <property type="entry name" value="Supernatant protein factor (SPF), C-terminal domain"/>
    <property type="match status" value="1"/>
</dbReference>
<reference evidence="13" key="2">
    <citation type="submission" date="2021-05" db="EMBL/GenBank/DDBJ databases">
        <title>The genome of the haptophyte Pavlova lutheri (Diacronema luteri, Pavlovales) - a model for lipid biosynthesis in eukaryotic algae.</title>
        <authorList>
            <person name="Hulatt C.J."/>
            <person name="Posewitz M.C."/>
        </authorList>
    </citation>
    <scope>NUCLEOTIDE SEQUENCE</scope>
    <source>
        <strain evidence="13">NIVA-4/92</strain>
    </source>
</reference>
<feature type="domain" description="GOLD" evidence="11">
    <location>
        <begin position="29"/>
        <end position="111"/>
    </location>
</feature>
<dbReference type="GO" id="GO:0016020">
    <property type="term" value="C:membrane"/>
    <property type="evidence" value="ECO:0007669"/>
    <property type="project" value="UniProtKB-SubCell"/>
</dbReference>
<keyword evidence="14" id="KW-1185">Reference proteome</keyword>
<dbReference type="InterPro" id="IPR036598">
    <property type="entry name" value="GOLD_dom_sf"/>
</dbReference>
<dbReference type="InterPro" id="IPR015720">
    <property type="entry name" value="Emp24-like"/>
</dbReference>
<evidence type="ECO:0000256" key="6">
    <source>
        <dbReference type="ARBA" id="ARBA00023136"/>
    </source>
</evidence>
<keyword evidence="6 9" id="KW-0472">Membrane</keyword>
<organism evidence="12">
    <name type="scientific">Diacronema lutheri</name>
    <name type="common">Unicellular marine alga</name>
    <name type="synonym">Monochrysis lutheri</name>
    <dbReference type="NCBI Taxonomy" id="2081491"/>
    <lineage>
        <taxon>Eukaryota</taxon>
        <taxon>Haptista</taxon>
        <taxon>Haptophyta</taxon>
        <taxon>Pavlovophyceae</taxon>
        <taxon>Pavlovales</taxon>
        <taxon>Pavlovaceae</taxon>
        <taxon>Diacronema</taxon>
    </lineage>
</organism>
<dbReference type="AlphaFoldDB" id="A0A7R9YLN4"/>
<evidence type="ECO:0000256" key="5">
    <source>
        <dbReference type="ARBA" id="ARBA00022989"/>
    </source>
</evidence>
<evidence type="ECO:0000256" key="9">
    <source>
        <dbReference type="SAM" id="Phobius"/>
    </source>
</evidence>
<sequence length="202" mass="22641">MRRALVAALLAARGAPGATFTFTVSAGGIECFDEQAPLKEKVAGVWSVLHDVSLDIDVKVVSPKGDVIYDAEAESSGSFEFTSREEGAYQVCYSNERTRTRPAAISAKVAVGEPERKLVDEIAQAEHLSPLETRIKALEHSMNSITDLQKYMRGREKTHRDTTESTKRRVLWWSAFESVVLVSMSIWQVVYLRKFFEVKRIV</sequence>
<name>A0A7R9YLN4_DIALT</name>
<proteinExistence type="inferred from homology"/>
<evidence type="ECO:0000256" key="3">
    <source>
        <dbReference type="ARBA" id="ARBA00022692"/>
    </source>
</evidence>
<feature type="chain" id="PRO_5035681014" description="GOLD domain-containing protein" evidence="10">
    <location>
        <begin position="20"/>
        <end position="202"/>
    </location>
</feature>
<feature type="transmembrane region" description="Helical" evidence="9">
    <location>
        <begin position="170"/>
        <end position="192"/>
    </location>
</feature>
<evidence type="ECO:0000256" key="2">
    <source>
        <dbReference type="ARBA" id="ARBA00007104"/>
    </source>
</evidence>
<dbReference type="Pfam" id="PF01105">
    <property type="entry name" value="EMP24_GP25L"/>
    <property type="match status" value="1"/>
</dbReference>
<evidence type="ECO:0000313" key="12">
    <source>
        <dbReference type="EMBL" id="CAD8274570.1"/>
    </source>
</evidence>
<dbReference type="EMBL" id="JAGTXO010000004">
    <property type="protein sequence ID" value="KAG8468190.1"/>
    <property type="molecule type" value="Genomic_DNA"/>
</dbReference>
<evidence type="ECO:0000256" key="4">
    <source>
        <dbReference type="ARBA" id="ARBA00022729"/>
    </source>
</evidence>
<evidence type="ECO:0000259" key="11">
    <source>
        <dbReference type="PROSITE" id="PS50866"/>
    </source>
</evidence>
<dbReference type="SMART" id="SM01190">
    <property type="entry name" value="EMP24_GP25L"/>
    <property type="match status" value="1"/>
</dbReference>
<evidence type="ECO:0000256" key="7">
    <source>
        <dbReference type="ARBA" id="ARBA00037847"/>
    </source>
</evidence>
<dbReference type="InterPro" id="IPR009038">
    <property type="entry name" value="GOLD_dom"/>
</dbReference>
<dbReference type="OMA" id="MQVRDRN"/>
<comment type="similarity">
    <text evidence="2 8">Belongs to the EMP24/GP25L family.</text>
</comment>
<dbReference type="OrthoDB" id="1929172at2759"/>
<dbReference type="PANTHER" id="PTHR22811">
    <property type="entry name" value="TRANSMEMBRANE EMP24 DOMAIN-CONTAINING PROTEIN"/>
    <property type="match status" value="1"/>
</dbReference>
<evidence type="ECO:0000256" key="8">
    <source>
        <dbReference type="RuleBase" id="RU003827"/>
    </source>
</evidence>
<evidence type="ECO:0000256" key="1">
    <source>
        <dbReference type="ARBA" id="ARBA00004479"/>
    </source>
</evidence>
<protein>
    <recommendedName>
        <fullName evidence="11">GOLD domain-containing protein</fullName>
    </recommendedName>
</protein>
<dbReference type="Proteomes" id="UP000751190">
    <property type="component" value="Unassembled WGS sequence"/>
</dbReference>
<evidence type="ECO:0000313" key="14">
    <source>
        <dbReference type="Proteomes" id="UP000751190"/>
    </source>
</evidence>
<keyword evidence="4 10" id="KW-0732">Signal</keyword>
<evidence type="ECO:0000256" key="10">
    <source>
        <dbReference type="SAM" id="SignalP"/>
    </source>
</evidence>
<feature type="signal peptide" evidence="10">
    <location>
        <begin position="1"/>
        <end position="19"/>
    </location>
</feature>
<comment type="subcellular location">
    <subcellularLocation>
        <location evidence="7">Endomembrane system</location>
        <topology evidence="7">Single-pass membrane protein</topology>
    </subcellularLocation>
    <subcellularLocation>
        <location evidence="1 8">Membrane</location>
        <topology evidence="1 8">Single-pass type I membrane protein</topology>
    </subcellularLocation>
</comment>
<reference evidence="12" key="1">
    <citation type="submission" date="2021-01" db="EMBL/GenBank/DDBJ databases">
        <authorList>
            <person name="Corre E."/>
            <person name="Pelletier E."/>
            <person name="Niang G."/>
            <person name="Scheremetjew M."/>
            <person name="Finn R."/>
            <person name="Kale V."/>
            <person name="Holt S."/>
            <person name="Cochrane G."/>
            <person name="Meng A."/>
            <person name="Brown T."/>
            <person name="Cohen L."/>
        </authorList>
    </citation>
    <scope>NUCLEOTIDE SEQUENCE</scope>
    <source>
        <strain evidence="12">RCC1537</strain>
    </source>
</reference>
<dbReference type="EMBL" id="HBEB01013854">
    <property type="protein sequence ID" value="CAD8274570.1"/>
    <property type="molecule type" value="Transcribed_RNA"/>
</dbReference>